<reference evidence="1" key="1">
    <citation type="submission" date="2014-05" db="EMBL/GenBank/DDBJ databases">
        <authorList>
            <person name="Chronopoulou M."/>
        </authorList>
    </citation>
    <scope>NUCLEOTIDE SEQUENCE</scope>
    <source>
        <tissue evidence="1">Whole organism</tissue>
    </source>
</reference>
<accession>A0A0K2UPX2</accession>
<protein>
    <submittedName>
        <fullName evidence="1">Uncharacterized protein</fullName>
    </submittedName>
</protein>
<name>A0A0K2UPX2_LEPSM</name>
<organism evidence="1">
    <name type="scientific">Lepeophtheirus salmonis</name>
    <name type="common">Salmon louse</name>
    <name type="synonym">Caligus salmonis</name>
    <dbReference type="NCBI Taxonomy" id="72036"/>
    <lineage>
        <taxon>Eukaryota</taxon>
        <taxon>Metazoa</taxon>
        <taxon>Ecdysozoa</taxon>
        <taxon>Arthropoda</taxon>
        <taxon>Crustacea</taxon>
        <taxon>Multicrustacea</taxon>
        <taxon>Hexanauplia</taxon>
        <taxon>Copepoda</taxon>
        <taxon>Siphonostomatoida</taxon>
        <taxon>Caligidae</taxon>
        <taxon>Lepeophtheirus</taxon>
    </lineage>
</organism>
<feature type="non-terminal residue" evidence="1">
    <location>
        <position position="78"/>
    </location>
</feature>
<sequence length="78" mass="9195">MDLESKLKTTKDEECIYYYYYSNNKLQLSSLYFYYVCIRSEFPGRSLFPCMYADTLVLLVGILDTLPGTAKERTIHKE</sequence>
<dbReference type="AlphaFoldDB" id="A0A0K2UPX2"/>
<evidence type="ECO:0000313" key="1">
    <source>
        <dbReference type="EMBL" id="CDW39786.1"/>
    </source>
</evidence>
<proteinExistence type="predicted"/>
<dbReference type="EMBL" id="HACA01022425">
    <property type="protein sequence ID" value="CDW39786.1"/>
    <property type="molecule type" value="Transcribed_RNA"/>
</dbReference>